<evidence type="ECO:0000256" key="7">
    <source>
        <dbReference type="ARBA" id="ARBA00022679"/>
    </source>
</evidence>
<evidence type="ECO:0000256" key="9">
    <source>
        <dbReference type="ARBA" id="ARBA00022741"/>
    </source>
</evidence>
<evidence type="ECO:0000256" key="6">
    <source>
        <dbReference type="ARBA" id="ARBA00022640"/>
    </source>
</evidence>
<dbReference type="SUPFAM" id="SSF64484">
    <property type="entry name" value="beta and beta-prime subunits of DNA dependent RNA-polymerase"/>
    <property type="match status" value="1"/>
</dbReference>
<evidence type="ECO:0000256" key="10">
    <source>
        <dbReference type="ARBA" id="ARBA00022833"/>
    </source>
</evidence>
<dbReference type="GO" id="GO:0000428">
    <property type="term" value="C:DNA-directed RNA polymerase complex"/>
    <property type="evidence" value="ECO:0007669"/>
    <property type="project" value="UniProtKB-KW"/>
</dbReference>
<dbReference type="PANTHER" id="PTHR33078">
    <property type="entry name" value="PROTEIN YCF2-RELATED"/>
    <property type="match status" value="1"/>
</dbReference>
<dbReference type="PANTHER" id="PTHR33078:SF100">
    <property type="entry name" value="PROTEIN YCF2"/>
    <property type="match status" value="1"/>
</dbReference>
<keyword evidence="12" id="KW-0804">Transcription</keyword>
<evidence type="ECO:0000313" key="14">
    <source>
        <dbReference type="EMBL" id="MBA0776035.1"/>
    </source>
</evidence>
<dbReference type="GO" id="GO:0003677">
    <property type="term" value="F:DNA binding"/>
    <property type="evidence" value="ECO:0007669"/>
    <property type="project" value="InterPro"/>
</dbReference>
<comment type="function">
    <text evidence="1">Probable ATPase of unknown function. Its presence in a non-photosynthetic plant (Epifagus virginiana) and experiments in tobacco indicate that it has an essential function which is probably not related to photosynthesis.</text>
</comment>
<dbReference type="InterPro" id="IPR042102">
    <property type="entry name" value="RNA_pol_Rpb1_3_sf"/>
</dbReference>
<dbReference type="InterPro" id="IPR006592">
    <property type="entry name" value="RNA_pol_N"/>
</dbReference>
<dbReference type="Gene3D" id="1.10.274.100">
    <property type="entry name" value="RNA polymerase Rpb1, domain 3"/>
    <property type="match status" value="1"/>
</dbReference>
<dbReference type="EMBL" id="JABEZW010000009">
    <property type="protein sequence ID" value="MBA0776035.1"/>
    <property type="molecule type" value="Genomic_DNA"/>
</dbReference>
<dbReference type="GO" id="GO:0003899">
    <property type="term" value="F:DNA-directed RNA polymerase activity"/>
    <property type="evidence" value="ECO:0007669"/>
    <property type="project" value="UniProtKB-EC"/>
</dbReference>
<name>A0A7J9EU84_9ROSI</name>
<evidence type="ECO:0000259" key="13">
    <source>
        <dbReference type="SMART" id="SM00663"/>
    </source>
</evidence>
<accession>A0A7J9EU84</accession>
<comment type="caution">
    <text evidence="14">The sequence shown here is derived from an EMBL/GenBank/DDBJ whole genome shotgun (WGS) entry which is preliminary data.</text>
</comment>
<evidence type="ECO:0000256" key="11">
    <source>
        <dbReference type="ARBA" id="ARBA00022840"/>
    </source>
</evidence>
<keyword evidence="8" id="KW-0548">Nucleotidyltransferase</keyword>
<protein>
    <recommendedName>
        <fullName evidence="4">DNA-directed RNA polymerase</fullName>
        <ecNumber evidence="4">2.7.7.6</ecNumber>
    </recommendedName>
</protein>
<evidence type="ECO:0000256" key="3">
    <source>
        <dbReference type="ARBA" id="ARBA00009361"/>
    </source>
</evidence>
<evidence type="ECO:0000256" key="4">
    <source>
        <dbReference type="ARBA" id="ARBA00012418"/>
    </source>
</evidence>
<keyword evidence="5" id="KW-0240">DNA-directed RNA polymerase</keyword>
<evidence type="ECO:0000256" key="5">
    <source>
        <dbReference type="ARBA" id="ARBA00022478"/>
    </source>
</evidence>
<comment type="subcellular location">
    <subcellularLocation>
        <location evidence="2">Plastid</location>
    </subcellularLocation>
</comment>
<dbReference type="EC" id="2.7.7.6" evidence="4"/>
<keyword evidence="7" id="KW-0808">Transferase</keyword>
<proteinExistence type="inferred from homology"/>
<dbReference type="InterPro" id="IPR056777">
    <property type="entry name" value="Ycf2_N"/>
</dbReference>
<keyword evidence="6" id="KW-0934">Plastid</keyword>
<reference evidence="14 15" key="1">
    <citation type="journal article" date="2019" name="Genome Biol. Evol.">
        <title>Insights into the evolution of the New World diploid cottons (Gossypium, subgenus Houzingenia) based on genome sequencing.</title>
        <authorList>
            <person name="Grover C.E."/>
            <person name="Arick M.A. 2nd"/>
            <person name="Thrash A."/>
            <person name="Conover J.L."/>
            <person name="Sanders W.S."/>
            <person name="Peterson D.G."/>
            <person name="Frelichowski J.E."/>
            <person name="Scheffler J.A."/>
            <person name="Scheffler B.E."/>
            <person name="Wendel J.F."/>
        </authorList>
    </citation>
    <scope>NUCLEOTIDE SEQUENCE [LARGE SCALE GENOMIC DNA]</scope>
    <source>
        <strain evidence="14">8</strain>
        <tissue evidence="14">Leaf</tissue>
    </source>
</reference>
<dbReference type="GO" id="GO:0006351">
    <property type="term" value="P:DNA-templated transcription"/>
    <property type="evidence" value="ECO:0007669"/>
    <property type="project" value="InterPro"/>
</dbReference>
<gene>
    <name evidence="14" type="ORF">Gotri_011094</name>
</gene>
<organism evidence="14 15">
    <name type="scientific">Gossypium trilobum</name>
    <dbReference type="NCBI Taxonomy" id="34281"/>
    <lineage>
        <taxon>Eukaryota</taxon>
        <taxon>Viridiplantae</taxon>
        <taxon>Streptophyta</taxon>
        <taxon>Embryophyta</taxon>
        <taxon>Tracheophyta</taxon>
        <taxon>Spermatophyta</taxon>
        <taxon>Magnoliopsida</taxon>
        <taxon>eudicotyledons</taxon>
        <taxon>Gunneridae</taxon>
        <taxon>Pentapetalae</taxon>
        <taxon>rosids</taxon>
        <taxon>malvids</taxon>
        <taxon>Malvales</taxon>
        <taxon>Malvaceae</taxon>
        <taxon>Malvoideae</taxon>
        <taxon>Gossypium</taxon>
    </lineage>
</organism>
<keyword evidence="10" id="KW-0862">Zinc</keyword>
<sequence>MICSLTYGVKSIRSKKKYLNINLIDLISIIPNPINRIIFFEKYETATSYKERDLYIDKKNKNVSGDWIDEKIEPWVANSDSIDDKERELLVQFSTLTKEKKIDQILLNNKLKGFPFDDINIDASDAIDRDLDMELELLTMMNKLWWGIKMTVYVPLSLEAQAEAHLLMFSHMNLLSLVIGDPIFVPTQDMLIGLYVLMSWNRLNICANRYNL</sequence>
<evidence type="ECO:0000313" key="15">
    <source>
        <dbReference type="Proteomes" id="UP000593568"/>
    </source>
</evidence>
<dbReference type="GO" id="GO:0005524">
    <property type="term" value="F:ATP binding"/>
    <property type="evidence" value="ECO:0007669"/>
    <property type="project" value="UniProtKB-KW"/>
</dbReference>
<dbReference type="Proteomes" id="UP000593568">
    <property type="component" value="Unassembled WGS sequence"/>
</dbReference>
<evidence type="ECO:0000256" key="2">
    <source>
        <dbReference type="ARBA" id="ARBA00004474"/>
    </source>
</evidence>
<keyword evidence="15" id="KW-1185">Reference proteome</keyword>
<keyword evidence="11" id="KW-0067">ATP-binding</keyword>
<comment type="similarity">
    <text evidence="3">Belongs to the Ycf2 family.</text>
</comment>
<evidence type="ECO:0000256" key="1">
    <source>
        <dbReference type="ARBA" id="ARBA00002329"/>
    </source>
</evidence>
<dbReference type="GO" id="GO:0009536">
    <property type="term" value="C:plastid"/>
    <property type="evidence" value="ECO:0007669"/>
    <property type="project" value="UniProtKB-SubCell"/>
</dbReference>
<evidence type="ECO:0000256" key="12">
    <source>
        <dbReference type="ARBA" id="ARBA00023163"/>
    </source>
</evidence>
<keyword evidence="9" id="KW-0547">Nucleotide-binding</keyword>
<evidence type="ECO:0000256" key="8">
    <source>
        <dbReference type="ARBA" id="ARBA00022695"/>
    </source>
</evidence>
<dbReference type="AlphaFoldDB" id="A0A7J9EU84"/>
<dbReference type="SMART" id="SM00663">
    <property type="entry name" value="RPOLA_N"/>
    <property type="match status" value="1"/>
</dbReference>
<dbReference type="Pfam" id="PF05695">
    <property type="entry name" value="Ycf2"/>
    <property type="match status" value="1"/>
</dbReference>
<feature type="domain" description="RNA polymerase N-terminal" evidence="13">
    <location>
        <begin position="20"/>
        <end position="198"/>
    </location>
</feature>